<keyword evidence="2" id="KW-1185">Reference proteome</keyword>
<protein>
    <submittedName>
        <fullName evidence="1">Uncharacterized protein</fullName>
    </submittedName>
</protein>
<sequence length="79" mass="8156">MAAIVHDVETKTIAASSPIINATVCLGSVDDSAAISEFNTAHLAAAWQRKLEAATAAVISQDTASSLEGNKNAEAQRKC</sequence>
<organism evidence="1 2">
    <name type="scientific">Cinchona calisaya</name>
    <dbReference type="NCBI Taxonomy" id="153742"/>
    <lineage>
        <taxon>Eukaryota</taxon>
        <taxon>Viridiplantae</taxon>
        <taxon>Streptophyta</taxon>
        <taxon>Embryophyta</taxon>
        <taxon>Tracheophyta</taxon>
        <taxon>Spermatophyta</taxon>
        <taxon>Magnoliopsida</taxon>
        <taxon>eudicotyledons</taxon>
        <taxon>Gunneridae</taxon>
        <taxon>Pentapetalae</taxon>
        <taxon>asterids</taxon>
        <taxon>lamiids</taxon>
        <taxon>Gentianales</taxon>
        <taxon>Rubiaceae</taxon>
        <taxon>Cinchonoideae</taxon>
        <taxon>Cinchoneae</taxon>
        <taxon>Cinchona</taxon>
    </lineage>
</organism>
<evidence type="ECO:0000313" key="2">
    <source>
        <dbReference type="Proteomes" id="UP001630127"/>
    </source>
</evidence>
<dbReference type="Proteomes" id="UP001630127">
    <property type="component" value="Unassembled WGS sequence"/>
</dbReference>
<dbReference type="AlphaFoldDB" id="A0ABD2Z593"/>
<evidence type="ECO:0000313" key="1">
    <source>
        <dbReference type="EMBL" id="KAL3513480.1"/>
    </source>
</evidence>
<name>A0ABD2Z593_9GENT</name>
<comment type="caution">
    <text evidence="1">The sequence shown here is derived from an EMBL/GenBank/DDBJ whole genome shotgun (WGS) entry which is preliminary data.</text>
</comment>
<dbReference type="EMBL" id="JBJUIK010000011">
    <property type="protein sequence ID" value="KAL3513480.1"/>
    <property type="molecule type" value="Genomic_DNA"/>
</dbReference>
<proteinExistence type="predicted"/>
<accession>A0ABD2Z593</accession>
<gene>
    <name evidence="1" type="ORF">ACH5RR_026197</name>
</gene>
<reference evidence="1 2" key="1">
    <citation type="submission" date="2024-11" db="EMBL/GenBank/DDBJ databases">
        <title>A near-complete genome assembly of Cinchona calisaya.</title>
        <authorList>
            <person name="Lian D.C."/>
            <person name="Zhao X.W."/>
            <person name="Wei L."/>
        </authorList>
    </citation>
    <scope>NUCLEOTIDE SEQUENCE [LARGE SCALE GENOMIC DNA]</scope>
    <source>
        <tissue evidence="1">Nenye</tissue>
    </source>
</reference>